<dbReference type="SUPFAM" id="SSF51905">
    <property type="entry name" value="FAD/NAD(P)-binding domain"/>
    <property type="match status" value="1"/>
</dbReference>
<evidence type="ECO:0000259" key="2">
    <source>
        <dbReference type="Pfam" id="PF01266"/>
    </source>
</evidence>
<organism evidence="3 4">
    <name type="scientific">Shimia thalassica</name>
    <dbReference type="NCBI Taxonomy" id="1715693"/>
    <lineage>
        <taxon>Bacteria</taxon>
        <taxon>Pseudomonadati</taxon>
        <taxon>Pseudomonadota</taxon>
        <taxon>Alphaproteobacteria</taxon>
        <taxon>Rhodobacterales</taxon>
        <taxon>Roseobacteraceae</taxon>
    </lineage>
</organism>
<keyword evidence="4" id="KW-1185">Reference proteome</keyword>
<keyword evidence="1 3" id="KW-0560">Oxidoreductase</keyword>
<sequence length="441" mass="48330">MDRICDPFAYGDGPLDTCFWSETVSGEPSPVLDQDIKADIAIIGAGFTGLSAAIRLAEAGRKVVVLEAKQPGWGASGRNGGFCCLGGSKLPDAALKRKFGASEAHEYRLVERDAVNLVDKMITSLGIDVDRHSDGETILAHRPKDFTELEGEVSQLSQLYGVEPILHSQPDLAHEGMAGGFHGGLTIPIGFALNPKKYVLALTDAAQKAGATIFGDSAVTKVRSAPTGYVLDTDAGSVQCQKLIIATNGYSSEDLPDWMGGRFIPAQSSVLVTRPLSLEERESQGWTSYQMAYDTRNLLHYFRLMPDGRFLFGMRGGLATSEPVHHRIRREIRRDFEQMFPAWAHVDTPHYWSGFVCFNLNLTPFAGRVPEHPDLYAAFAYHGNGVAMGSYCGTVVADQILGRETLRHPQALQTPPKRFPGGHWRRAGMWPAYLGYKLMDL</sequence>
<accession>A0A0P1IH23</accession>
<dbReference type="GeneID" id="83882697"/>
<dbReference type="GO" id="GO:0016491">
    <property type="term" value="F:oxidoreductase activity"/>
    <property type="evidence" value="ECO:0007669"/>
    <property type="project" value="UniProtKB-KW"/>
</dbReference>
<dbReference type="EMBL" id="CYTW01000006">
    <property type="protein sequence ID" value="CUK12817.1"/>
    <property type="molecule type" value="Genomic_DNA"/>
</dbReference>
<dbReference type="RefSeq" id="WP_058312892.1">
    <property type="nucleotide sequence ID" value="NZ_CYTW01000006.1"/>
</dbReference>
<dbReference type="STRING" id="1715693.PH7735_03724"/>
<evidence type="ECO:0000313" key="3">
    <source>
        <dbReference type="EMBL" id="CUK12817.1"/>
    </source>
</evidence>
<dbReference type="PANTHER" id="PTHR13847">
    <property type="entry name" value="SARCOSINE DEHYDROGENASE-RELATED"/>
    <property type="match status" value="1"/>
</dbReference>
<dbReference type="AlphaFoldDB" id="A0A0P1IH23"/>
<dbReference type="InterPro" id="IPR006076">
    <property type="entry name" value="FAD-dep_OxRdtase"/>
</dbReference>
<dbReference type="PANTHER" id="PTHR13847:SF281">
    <property type="entry name" value="FAD DEPENDENT OXIDOREDUCTASE DOMAIN-CONTAINING PROTEIN"/>
    <property type="match status" value="1"/>
</dbReference>
<dbReference type="Gene3D" id="3.50.50.60">
    <property type="entry name" value="FAD/NAD(P)-binding domain"/>
    <property type="match status" value="1"/>
</dbReference>
<evidence type="ECO:0000256" key="1">
    <source>
        <dbReference type="ARBA" id="ARBA00023002"/>
    </source>
</evidence>
<gene>
    <name evidence="3" type="primary">puuB_5</name>
    <name evidence="3" type="ORF">PH7735_03724</name>
</gene>
<evidence type="ECO:0000313" key="4">
    <source>
        <dbReference type="Proteomes" id="UP000051870"/>
    </source>
</evidence>
<feature type="domain" description="FAD dependent oxidoreductase" evidence="2">
    <location>
        <begin position="39"/>
        <end position="398"/>
    </location>
</feature>
<dbReference type="GO" id="GO:0005737">
    <property type="term" value="C:cytoplasm"/>
    <property type="evidence" value="ECO:0007669"/>
    <property type="project" value="TreeGrafter"/>
</dbReference>
<protein>
    <submittedName>
        <fullName evidence="3">Gamma-glutamylputrescine oxidoreductase</fullName>
        <ecNumber evidence="3">1.4.3.-</ecNumber>
    </submittedName>
</protein>
<dbReference type="EC" id="1.4.3.-" evidence="3"/>
<reference evidence="4" key="1">
    <citation type="submission" date="2015-09" db="EMBL/GenBank/DDBJ databases">
        <authorList>
            <person name="Rodrigo-Torres Lidia"/>
            <person name="Arahal R.David."/>
        </authorList>
    </citation>
    <scope>NUCLEOTIDE SEQUENCE [LARGE SCALE GENOMIC DNA]</scope>
    <source>
        <strain evidence="4">CECT 7735</strain>
    </source>
</reference>
<dbReference type="Gene3D" id="3.30.9.10">
    <property type="entry name" value="D-Amino Acid Oxidase, subunit A, domain 2"/>
    <property type="match status" value="1"/>
</dbReference>
<name>A0A0P1IH23_9RHOB</name>
<dbReference type="Pfam" id="PF01266">
    <property type="entry name" value="DAO"/>
    <property type="match status" value="1"/>
</dbReference>
<dbReference type="InterPro" id="IPR036188">
    <property type="entry name" value="FAD/NAD-bd_sf"/>
</dbReference>
<dbReference type="Proteomes" id="UP000051870">
    <property type="component" value="Unassembled WGS sequence"/>
</dbReference>
<proteinExistence type="predicted"/>